<evidence type="ECO:0000313" key="6">
    <source>
        <dbReference type="EMBL" id="KAK3313515.1"/>
    </source>
</evidence>
<dbReference type="InterPro" id="IPR036910">
    <property type="entry name" value="HMG_box_dom_sf"/>
</dbReference>
<feature type="compositionally biased region" description="Basic and acidic residues" evidence="4">
    <location>
        <begin position="204"/>
        <end position="224"/>
    </location>
</feature>
<feature type="domain" description="HMG box" evidence="5">
    <location>
        <begin position="152"/>
        <end position="239"/>
    </location>
</feature>
<dbReference type="GO" id="GO:0005634">
    <property type="term" value="C:nucleus"/>
    <property type="evidence" value="ECO:0007669"/>
    <property type="project" value="UniProtKB-SubCell"/>
</dbReference>
<evidence type="ECO:0000313" key="7">
    <source>
        <dbReference type="Proteomes" id="UP001283341"/>
    </source>
</evidence>
<dbReference type="InterPro" id="IPR056513">
    <property type="entry name" value="INO80F"/>
</dbReference>
<evidence type="ECO:0000256" key="2">
    <source>
        <dbReference type="ARBA" id="ARBA00023242"/>
    </source>
</evidence>
<dbReference type="Pfam" id="PF24245">
    <property type="entry name" value="INO80F"/>
    <property type="match status" value="1"/>
</dbReference>
<dbReference type="GO" id="GO:0003677">
    <property type="term" value="F:DNA binding"/>
    <property type="evidence" value="ECO:0007669"/>
    <property type="project" value="UniProtKB-UniRule"/>
</dbReference>
<dbReference type="Proteomes" id="UP001283341">
    <property type="component" value="Unassembled WGS sequence"/>
</dbReference>
<dbReference type="EMBL" id="JAUEDM010000007">
    <property type="protein sequence ID" value="KAK3313515.1"/>
    <property type="molecule type" value="Genomic_DNA"/>
</dbReference>
<comment type="caution">
    <text evidence="6">The sequence shown here is derived from an EMBL/GenBank/DDBJ whole genome shotgun (WGS) entry which is preliminary data.</text>
</comment>
<organism evidence="6 7">
    <name type="scientific">Apodospora peruviana</name>
    <dbReference type="NCBI Taxonomy" id="516989"/>
    <lineage>
        <taxon>Eukaryota</taxon>
        <taxon>Fungi</taxon>
        <taxon>Dikarya</taxon>
        <taxon>Ascomycota</taxon>
        <taxon>Pezizomycotina</taxon>
        <taxon>Sordariomycetes</taxon>
        <taxon>Sordariomycetidae</taxon>
        <taxon>Sordariales</taxon>
        <taxon>Lasiosphaeriaceae</taxon>
        <taxon>Apodospora</taxon>
    </lineage>
</organism>
<dbReference type="PROSITE" id="PS50118">
    <property type="entry name" value="HMG_BOX_2"/>
    <property type="match status" value="1"/>
</dbReference>
<dbReference type="Gene3D" id="1.10.30.10">
    <property type="entry name" value="High mobility group box domain"/>
    <property type="match status" value="1"/>
</dbReference>
<dbReference type="InterPro" id="IPR009071">
    <property type="entry name" value="HMG_box_dom"/>
</dbReference>
<dbReference type="AlphaFoldDB" id="A0AAE0HV70"/>
<feature type="compositionally biased region" description="Low complexity" evidence="4">
    <location>
        <begin position="249"/>
        <end position="267"/>
    </location>
</feature>
<evidence type="ECO:0000256" key="1">
    <source>
        <dbReference type="ARBA" id="ARBA00004123"/>
    </source>
</evidence>
<proteinExistence type="predicted"/>
<feature type="compositionally biased region" description="Acidic residues" evidence="4">
    <location>
        <begin position="309"/>
        <end position="326"/>
    </location>
</feature>
<reference evidence="6" key="2">
    <citation type="submission" date="2023-06" db="EMBL/GenBank/DDBJ databases">
        <authorList>
            <consortium name="Lawrence Berkeley National Laboratory"/>
            <person name="Haridas S."/>
            <person name="Hensen N."/>
            <person name="Bonometti L."/>
            <person name="Westerberg I."/>
            <person name="Brannstrom I.O."/>
            <person name="Guillou S."/>
            <person name="Cros-Aarteil S."/>
            <person name="Calhoun S."/>
            <person name="Kuo A."/>
            <person name="Mondo S."/>
            <person name="Pangilinan J."/>
            <person name="Riley R."/>
            <person name="Labutti K."/>
            <person name="Andreopoulos B."/>
            <person name="Lipzen A."/>
            <person name="Chen C."/>
            <person name="Yanf M."/>
            <person name="Daum C."/>
            <person name="Ng V."/>
            <person name="Clum A."/>
            <person name="Steindorff A."/>
            <person name="Ohm R."/>
            <person name="Martin F."/>
            <person name="Silar P."/>
            <person name="Natvig D."/>
            <person name="Lalanne C."/>
            <person name="Gautier V."/>
            <person name="Ament-Velasquez S.L."/>
            <person name="Kruys A."/>
            <person name="Hutchinson M.I."/>
            <person name="Powell A.J."/>
            <person name="Barry K."/>
            <person name="Miller A.N."/>
            <person name="Grigoriev I.V."/>
            <person name="Debuchy R."/>
            <person name="Gladieux P."/>
            <person name="Thoren M.H."/>
            <person name="Johannesson H."/>
        </authorList>
    </citation>
    <scope>NUCLEOTIDE SEQUENCE</scope>
    <source>
        <strain evidence="6">CBS 118394</strain>
    </source>
</reference>
<name>A0AAE0HV70_9PEZI</name>
<comment type="subcellular location">
    <subcellularLocation>
        <location evidence="1">Nucleus</location>
    </subcellularLocation>
</comment>
<sequence>MAPATSIPPALPPSVEEAYRRKCIKLKQRTIEVEEANDAARMRLSRLKRQVEKMRLERAFLLEQLSKRTSTNVEDSDGSPSPPPTPKEKPLRIKRGHRKPSMLANLESTPSAAGGSGGGPSFINQNPNRTHSPSSEFSTQQHQTNGTHSKAPKKPGSAFDLYCDETRASLLHEKQKNKAEDHDDDAENGDDKADDDGDINMDEELARGWKDLDDSQRDEFHAREQQAMAKYQEKKEAYNAKQKEKEEAAAAAAADEAADAAAAAGSQSDGGGDRRQRSRPRTEDATEEPETQRGADGDEDDRTPHPGQEDEDVEMGENYDTDPDDTQVDKAE</sequence>
<evidence type="ECO:0000256" key="4">
    <source>
        <dbReference type="SAM" id="MobiDB-lite"/>
    </source>
</evidence>
<feature type="compositionally biased region" description="Basic and acidic residues" evidence="4">
    <location>
        <begin position="164"/>
        <end position="181"/>
    </location>
</feature>
<dbReference type="SMART" id="SM00398">
    <property type="entry name" value="HMG"/>
    <property type="match status" value="1"/>
</dbReference>
<reference evidence="6" key="1">
    <citation type="journal article" date="2023" name="Mol. Phylogenet. Evol.">
        <title>Genome-scale phylogeny and comparative genomics of the fungal order Sordariales.</title>
        <authorList>
            <person name="Hensen N."/>
            <person name="Bonometti L."/>
            <person name="Westerberg I."/>
            <person name="Brannstrom I.O."/>
            <person name="Guillou S."/>
            <person name="Cros-Aarteil S."/>
            <person name="Calhoun S."/>
            <person name="Haridas S."/>
            <person name="Kuo A."/>
            <person name="Mondo S."/>
            <person name="Pangilinan J."/>
            <person name="Riley R."/>
            <person name="LaButti K."/>
            <person name="Andreopoulos B."/>
            <person name="Lipzen A."/>
            <person name="Chen C."/>
            <person name="Yan M."/>
            <person name="Daum C."/>
            <person name="Ng V."/>
            <person name="Clum A."/>
            <person name="Steindorff A."/>
            <person name="Ohm R.A."/>
            <person name="Martin F."/>
            <person name="Silar P."/>
            <person name="Natvig D.O."/>
            <person name="Lalanne C."/>
            <person name="Gautier V."/>
            <person name="Ament-Velasquez S.L."/>
            <person name="Kruys A."/>
            <person name="Hutchinson M.I."/>
            <person name="Powell A.J."/>
            <person name="Barry K."/>
            <person name="Miller A.N."/>
            <person name="Grigoriev I.V."/>
            <person name="Debuchy R."/>
            <person name="Gladieux P."/>
            <person name="Hiltunen Thoren M."/>
            <person name="Johannesson H."/>
        </authorList>
    </citation>
    <scope>NUCLEOTIDE SEQUENCE</scope>
    <source>
        <strain evidence="6">CBS 118394</strain>
    </source>
</reference>
<feature type="compositionally biased region" description="Basic and acidic residues" evidence="4">
    <location>
        <begin position="271"/>
        <end position="308"/>
    </location>
</feature>
<feature type="compositionally biased region" description="Acidic residues" evidence="4">
    <location>
        <begin position="182"/>
        <end position="203"/>
    </location>
</feature>
<protein>
    <recommendedName>
        <fullName evidence="5">HMG box domain-containing protein</fullName>
    </recommendedName>
</protein>
<evidence type="ECO:0000256" key="3">
    <source>
        <dbReference type="PROSITE-ProRule" id="PRU00267"/>
    </source>
</evidence>
<feature type="DNA-binding region" description="HMG box" evidence="3">
    <location>
        <begin position="152"/>
        <end position="239"/>
    </location>
</feature>
<feature type="compositionally biased region" description="Polar residues" evidence="4">
    <location>
        <begin position="122"/>
        <end position="148"/>
    </location>
</feature>
<keyword evidence="3" id="KW-0238">DNA-binding</keyword>
<feature type="compositionally biased region" description="Basic and acidic residues" evidence="4">
    <location>
        <begin position="231"/>
        <end position="248"/>
    </location>
</feature>
<keyword evidence="7" id="KW-1185">Reference proteome</keyword>
<gene>
    <name evidence="6" type="ORF">B0H66DRAFT_594400</name>
</gene>
<evidence type="ECO:0000259" key="5">
    <source>
        <dbReference type="PROSITE" id="PS50118"/>
    </source>
</evidence>
<feature type="region of interest" description="Disordered" evidence="4">
    <location>
        <begin position="63"/>
        <end position="332"/>
    </location>
</feature>
<keyword evidence="2 3" id="KW-0539">Nucleus</keyword>
<accession>A0AAE0HV70</accession>
<dbReference type="SUPFAM" id="SSF47095">
    <property type="entry name" value="HMG-box"/>
    <property type="match status" value="1"/>
</dbReference>